<accession>A0A7H8QGI5</accession>
<keyword evidence="3" id="KW-1185">Reference proteome</keyword>
<dbReference type="Proteomes" id="UP000509510">
    <property type="component" value="Chromosome I"/>
</dbReference>
<dbReference type="RefSeq" id="XP_035339216.1">
    <property type="nucleotide sequence ID" value="XM_035483323.1"/>
</dbReference>
<organism evidence="2 3">
    <name type="scientific">Talaromyces rugulosus</name>
    <name type="common">Penicillium rugulosum</name>
    <dbReference type="NCBI Taxonomy" id="121627"/>
    <lineage>
        <taxon>Eukaryota</taxon>
        <taxon>Fungi</taxon>
        <taxon>Dikarya</taxon>
        <taxon>Ascomycota</taxon>
        <taxon>Pezizomycotina</taxon>
        <taxon>Eurotiomycetes</taxon>
        <taxon>Eurotiomycetidae</taxon>
        <taxon>Eurotiales</taxon>
        <taxon>Trichocomaceae</taxon>
        <taxon>Talaromyces</taxon>
        <taxon>Talaromyces sect. Islandici</taxon>
    </lineage>
</organism>
<gene>
    <name evidence="2" type="ORF">TRUGW13939_00108</name>
</gene>
<dbReference type="EMBL" id="CP055898">
    <property type="protein sequence ID" value="QKX53037.1"/>
    <property type="molecule type" value="Genomic_DNA"/>
</dbReference>
<dbReference type="OrthoDB" id="5357531at2759"/>
<feature type="compositionally biased region" description="Pro residues" evidence="1">
    <location>
        <begin position="32"/>
        <end position="44"/>
    </location>
</feature>
<name>A0A7H8QGI5_TALRU</name>
<dbReference type="AlphaFoldDB" id="A0A7H8QGI5"/>
<evidence type="ECO:0000256" key="1">
    <source>
        <dbReference type="SAM" id="MobiDB-lite"/>
    </source>
</evidence>
<evidence type="ECO:0000313" key="2">
    <source>
        <dbReference type="EMBL" id="QKX53037.1"/>
    </source>
</evidence>
<sequence length="124" mass="13392">MYAARTAKPKLSLSISATASAPRPVLSLRSPGPMPRTPISPSPMSPAYSRDMGLQAPQAYAYTNSSTAKSILKKGTNSASSGKKAIQFKNTPTVYCVTPIENKDEYYGGYGKVSRDEKRWGLRS</sequence>
<reference evidence="3" key="1">
    <citation type="submission" date="2020-06" db="EMBL/GenBank/DDBJ databases">
        <title>A chromosome-scale genome assembly of Talaromyces rugulosus W13939.</title>
        <authorList>
            <person name="Wang B."/>
            <person name="Guo L."/>
            <person name="Ye K."/>
            <person name="Wang L."/>
        </authorList>
    </citation>
    <scope>NUCLEOTIDE SEQUENCE [LARGE SCALE GENOMIC DNA]</scope>
    <source>
        <strain evidence="3">W13939</strain>
    </source>
</reference>
<feature type="region of interest" description="Disordered" evidence="1">
    <location>
        <begin position="20"/>
        <end position="50"/>
    </location>
</feature>
<dbReference type="KEGG" id="trg:TRUGW13939_00108"/>
<proteinExistence type="predicted"/>
<protein>
    <submittedName>
        <fullName evidence="2">Uncharacterized protein</fullName>
    </submittedName>
</protein>
<evidence type="ECO:0000313" key="3">
    <source>
        <dbReference type="Proteomes" id="UP000509510"/>
    </source>
</evidence>
<dbReference type="GeneID" id="55987625"/>